<dbReference type="EMBL" id="JAANYQ010000020">
    <property type="protein sequence ID" value="KAF4119840.1"/>
    <property type="molecule type" value="Genomic_DNA"/>
</dbReference>
<evidence type="ECO:0000313" key="8">
    <source>
        <dbReference type="Proteomes" id="UP000749293"/>
    </source>
</evidence>
<proteinExistence type="inferred from homology"/>
<dbReference type="GO" id="GO:0010257">
    <property type="term" value="P:NADH dehydrogenase complex assembly"/>
    <property type="evidence" value="ECO:0007669"/>
    <property type="project" value="TreeGrafter"/>
</dbReference>
<feature type="compositionally biased region" description="Basic residues" evidence="5">
    <location>
        <begin position="256"/>
        <end position="265"/>
    </location>
</feature>
<dbReference type="Proteomes" id="UP000749293">
    <property type="component" value="Unassembled WGS sequence"/>
</dbReference>
<dbReference type="InterPro" id="IPR039131">
    <property type="entry name" value="NDUFAF1"/>
</dbReference>
<dbReference type="AlphaFoldDB" id="A0A9P5D1H5"/>
<dbReference type="GO" id="GO:0051082">
    <property type="term" value="F:unfolded protein binding"/>
    <property type="evidence" value="ECO:0007669"/>
    <property type="project" value="TreeGrafter"/>
</dbReference>
<dbReference type="GO" id="GO:0006120">
    <property type="term" value="P:mitochondrial electron transport, NADH to ubiquinone"/>
    <property type="evidence" value="ECO:0007669"/>
    <property type="project" value="TreeGrafter"/>
</dbReference>
<evidence type="ECO:0000256" key="2">
    <source>
        <dbReference type="ARBA" id="ARBA00007884"/>
    </source>
</evidence>
<evidence type="ECO:0000256" key="1">
    <source>
        <dbReference type="ARBA" id="ARBA00004173"/>
    </source>
</evidence>
<dbReference type="RefSeq" id="XP_035318492.1">
    <property type="nucleotide sequence ID" value="XM_035465504.1"/>
</dbReference>
<accession>A0A9P5D1H5</accession>
<dbReference type="SUPFAM" id="SSF49785">
    <property type="entry name" value="Galactose-binding domain-like"/>
    <property type="match status" value="1"/>
</dbReference>
<dbReference type="GO" id="GO:0005739">
    <property type="term" value="C:mitochondrion"/>
    <property type="evidence" value="ECO:0007669"/>
    <property type="project" value="UniProtKB-SubCell"/>
</dbReference>
<dbReference type="GeneID" id="55969756"/>
<evidence type="ECO:0000259" key="6">
    <source>
        <dbReference type="Pfam" id="PF08547"/>
    </source>
</evidence>
<feature type="region of interest" description="Disordered" evidence="5">
    <location>
        <begin position="237"/>
        <end position="265"/>
    </location>
</feature>
<feature type="domain" description="NADH:ubiquinone oxidoreductase intermediate-associated protein 30" evidence="6">
    <location>
        <begin position="43"/>
        <end position="219"/>
    </location>
</feature>
<dbReference type="PANTHER" id="PTHR13194">
    <property type="entry name" value="COMPLEX I INTERMEDIATE-ASSOCIATED PROTEIN 30"/>
    <property type="match status" value="1"/>
</dbReference>
<dbReference type="InterPro" id="IPR008979">
    <property type="entry name" value="Galactose-bd-like_sf"/>
</dbReference>
<evidence type="ECO:0000313" key="7">
    <source>
        <dbReference type="EMBL" id="KAF4119840.1"/>
    </source>
</evidence>
<dbReference type="InterPro" id="IPR013857">
    <property type="entry name" value="NADH-UbQ_OxRdtase-assoc_prot30"/>
</dbReference>
<keyword evidence="3" id="KW-0496">Mitochondrion</keyword>
<reference evidence="7" key="1">
    <citation type="submission" date="2020-03" db="EMBL/GenBank/DDBJ databases">
        <title>Site-based positive gene gene selection in Geosmithia morbida across the United States reveals a broad range of putative effectors and factors for local host and environmental adapation.</title>
        <authorList>
            <person name="Onufrak A."/>
            <person name="Murdoch R.W."/>
            <person name="Gazis R."/>
            <person name="Huff M."/>
            <person name="Staton M."/>
            <person name="Klingeman W."/>
            <person name="Hadziabdic D."/>
        </authorList>
    </citation>
    <scope>NUCLEOTIDE SEQUENCE</scope>
    <source>
        <strain evidence="7">1262</strain>
    </source>
</reference>
<keyword evidence="8" id="KW-1185">Reference proteome</keyword>
<gene>
    <name evidence="7" type="ORF">GMORB2_3528</name>
</gene>
<sequence>MRITRSLMAKGLFGRSFDELARRSSIAFNSETIKGPQSNRQLYDFRSRDSISSCIVMCDDLIGGFSKSNLDPVDGDKDVGHPYARFHGSISTALPADKPKIKRSGYAGFRTPDQSPTLFGRSFWDIDPYTYLALRVKSDGRSYLVNVQTDGVEPTDLHQHRLFAKNPGHWETIFVRWNDFVRTSYGFVVEPQTELLRQKVQTIGIGLTDRVEGPFDLCIDSIWATNDADEADVQKHGPADIDAGAANSQQDTAGLKNRKGQKIHW</sequence>
<evidence type="ECO:0000256" key="3">
    <source>
        <dbReference type="ARBA" id="ARBA00023128"/>
    </source>
</evidence>
<evidence type="ECO:0000256" key="4">
    <source>
        <dbReference type="ARBA" id="ARBA00023186"/>
    </source>
</evidence>
<keyword evidence="4" id="KW-0143">Chaperone</keyword>
<comment type="subcellular location">
    <subcellularLocation>
        <location evidence="1">Mitochondrion</location>
    </subcellularLocation>
</comment>
<dbReference type="Pfam" id="PF08547">
    <property type="entry name" value="CIA30"/>
    <property type="match status" value="1"/>
</dbReference>
<dbReference type="OrthoDB" id="42561at2759"/>
<name>A0A9P5D1H5_9HYPO</name>
<comment type="caution">
    <text evidence="7">The sequence shown here is derived from an EMBL/GenBank/DDBJ whole genome shotgun (WGS) entry which is preliminary data.</text>
</comment>
<protein>
    <submittedName>
        <fullName evidence="7">NADH dehydrogenase</fullName>
    </submittedName>
</protein>
<evidence type="ECO:0000256" key="5">
    <source>
        <dbReference type="SAM" id="MobiDB-lite"/>
    </source>
</evidence>
<dbReference type="PANTHER" id="PTHR13194:SF18">
    <property type="entry name" value="COMPLEX I INTERMEDIATE-ASSOCIATED PROTEIN 30, MITOCHONDRIAL"/>
    <property type="match status" value="1"/>
</dbReference>
<comment type="similarity">
    <text evidence="2">Belongs to the CIA30 family.</text>
</comment>
<organism evidence="7 8">
    <name type="scientific">Geosmithia morbida</name>
    <dbReference type="NCBI Taxonomy" id="1094350"/>
    <lineage>
        <taxon>Eukaryota</taxon>
        <taxon>Fungi</taxon>
        <taxon>Dikarya</taxon>
        <taxon>Ascomycota</taxon>
        <taxon>Pezizomycotina</taxon>
        <taxon>Sordariomycetes</taxon>
        <taxon>Hypocreomycetidae</taxon>
        <taxon>Hypocreales</taxon>
        <taxon>Bionectriaceae</taxon>
        <taxon>Geosmithia</taxon>
    </lineage>
</organism>